<dbReference type="EMBL" id="QTJV01000007">
    <property type="protein sequence ID" value="RFM33097.1"/>
    <property type="molecule type" value="Genomic_DNA"/>
</dbReference>
<protein>
    <submittedName>
        <fullName evidence="3">DUF2147 domain-containing protein</fullName>
    </submittedName>
</protein>
<dbReference type="OrthoDB" id="9814399at2"/>
<name>A0A3E1NYS1_9BACT</name>
<dbReference type="RefSeq" id="WP_116854949.1">
    <property type="nucleotide sequence ID" value="NZ_QTJV01000007.1"/>
</dbReference>
<reference evidence="3 4" key="1">
    <citation type="submission" date="2018-08" db="EMBL/GenBank/DDBJ databases">
        <title>Chitinophaga sp. K20C18050901, a novel bacterium isolated from forest soil.</title>
        <authorList>
            <person name="Wang C."/>
        </authorList>
    </citation>
    <scope>NUCLEOTIDE SEQUENCE [LARGE SCALE GENOMIC DNA]</scope>
    <source>
        <strain evidence="3 4">K20C18050901</strain>
    </source>
</reference>
<feature type="signal peptide" evidence="1">
    <location>
        <begin position="1"/>
        <end position="17"/>
    </location>
</feature>
<dbReference type="InterPro" id="IPR019223">
    <property type="entry name" value="DUF2147"/>
</dbReference>
<dbReference type="Pfam" id="PF09917">
    <property type="entry name" value="DUF2147"/>
    <property type="match status" value="1"/>
</dbReference>
<accession>A0A3E1NYS1</accession>
<gene>
    <name evidence="3" type="ORF">DXN04_18860</name>
</gene>
<feature type="chain" id="PRO_5017588199" evidence="1">
    <location>
        <begin position="18"/>
        <end position="106"/>
    </location>
</feature>
<dbReference type="Gene3D" id="2.40.128.520">
    <property type="match status" value="1"/>
</dbReference>
<evidence type="ECO:0000259" key="2">
    <source>
        <dbReference type="Pfam" id="PF09917"/>
    </source>
</evidence>
<keyword evidence="1" id="KW-0732">Signal</keyword>
<evidence type="ECO:0000256" key="1">
    <source>
        <dbReference type="SAM" id="SignalP"/>
    </source>
</evidence>
<organism evidence="3 4">
    <name type="scientific">Chitinophaga silvisoli</name>
    <dbReference type="NCBI Taxonomy" id="2291814"/>
    <lineage>
        <taxon>Bacteria</taxon>
        <taxon>Pseudomonadati</taxon>
        <taxon>Bacteroidota</taxon>
        <taxon>Chitinophagia</taxon>
        <taxon>Chitinophagales</taxon>
        <taxon>Chitinophagaceae</taxon>
        <taxon>Chitinophaga</taxon>
    </lineage>
</organism>
<dbReference type="AlphaFoldDB" id="A0A3E1NYS1"/>
<dbReference type="Proteomes" id="UP000261174">
    <property type="component" value="Unassembled WGS sequence"/>
</dbReference>
<feature type="domain" description="DUF2147" evidence="2">
    <location>
        <begin position="48"/>
        <end position="104"/>
    </location>
</feature>
<proteinExistence type="predicted"/>
<evidence type="ECO:0000313" key="3">
    <source>
        <dbReference type="EMBL" id="RFM33097.1"/>
    </source>
</evidence>
<comment type="caution">
    <text evidence="3">The sequence shown here is derived from an EMBL/GenBank/DDBJ whole genome shotgun (WGS) entry which is preliminary data.</text>
</comment>
<sequence>MKTLALLLLLISSSFSPDSILGKWTNADKSKELTLVKNGDGYTGTSEGKEILQHLVYNNGSYTGKVFLPKRNQTFPCTIKLKGDDTMEITVKAGFMSQTKVWTRIK</sequence>
<evidence type="ECO:0000313" key="4">
    <source>
        <dbReference type="Proteomes" id="UP000261174"/>
    </source>
</evidence>
<keyword evidence="4" id="KW-1185">Reference proteome</keyword>